<proteinExistence type="predicted"/>
<dbReference type="Proteomes" id="UP001214441">
    <property type="component" value="Unassembled WGS sequence"/>
</dbReference>
<comment type="caution">
    <text evidence="1">The sequence shown here is derived from an EMBL/GenBank/DDBJ whole genome shotgun (WGS) entry which is preliminary data.</text>
</comment>
<organism evidence="1 2">
    <name type="scientific">Streptomyces iconiensis</name>
    <dbReference type="NCBI Taxonomy" id="1384038"/>
    <lineage>
        <taxon>Bacteria</taxon>
        <taxon>Bacillati</taxon>
        <taxon>Actinomycetota</taxon>
        <taxon>Actinomycetes</taxon>
        <taxon>Kitasatosporales</taxon>
        <taxon>Streptomycetaceae</taxon>
        <taxon>Streptomyces</taxon>
    </lineage>
</organism>
<dbReference type="RefSeq" id="WP_274046589.1">
    <property type="nucleotide sequence ID" value="NZ_JANCPR020000020.1"/>
</dbReference>
<reference evidence="1 2" key="1">
    <citation type="submission" date="2023-05" db="EMBL/GenBank/DDBJ databases">
        <title>Streptantibioticus silvisoli sp. nov., acidotolerant actinomycetes 1 from pine litter.</title>
        <authorList>
            <person name="Swiecimska M."/>
            <person name="Golinska P."/>
            <person name="Sangal V."/>
            <person name="Wachnowicz B."/>
            <person name="Goodfellow M."/>
        </authorList>
    </citation>
    <scope>NUCLEOTIDE SEQUENCE [LARGE SCALE GENOMIC DNA]</scope>
    <source>
        <strain evidence="1 2">DSM 42109</strain>
    </source>
</reference>
<protein>
    <submittedName>
        <fullName evidence="1">Uncharacterized protein</fullName>
    </submittedName>
</protein>
<keyword evidence="2" id="KW-1185">Reference proteome</keyword>
<sequence length="73" mass="7521">MPRPVFTRDAGPDFLLRAGDAVAAQVAGAERRVLAGQNHMAGPKVLAPALERSFLAVGQRGAARANARSPVGS</sequence>
<name>A0ABT6ZZR1_9ACTN</name>
<gene>
    <name evidence="1" type="ORF">NMN56_020615</name>
</gene>
<evidence type="ECO:0000313" key="2">
    <source>
        <dbReference type="Proteomes" id="UP001214441"/>
    </source>
</evidence>
<accession>A0ABT6ZZR1</accession>
<dbReference type="EMBL" id="JANCPR020000020">
    <property type="protein sequence ID" value="MDJ1134322.1"/>
    <property type="molecule type" value="Genomic_DNA"/>
</dbReference>
<evidence type="ECO:0000313" key="1">
    <source>
        <dbReference type="EMBL" id="MDJ1134322.1"/>
    </source>
</evidence>